<dbReference type="GO" id="GO:0015833">
    <property type="term" value="P:peptide transport"/>
    <property type="evidence" value="ECO:0007669"/>
    <property type="project" value="TreeGrafter"/>
</dbReference>
<dbReference type="GO" id="GO:0042597">
    <property type="term" value="C:periplasmic space"/>
    <property type="evidence" value="ECO:0007669"/>
    <property type="project" value="UniProtKB-ARBA"/>
</dbReference>
<keyword evidence="8" id="KW-1185">Reference proteome</keyword>
<dbReference type="AlphaFoldDB" id="U1YCV3"/>
<dbReference type="GO" id="GO:1904680">
    <property type="term" value="F:peptide transmembrane transporter activity"/>
    <property type="evidence" value="ECO:0007669"/>
    <property type="project" value="TreeGrafter"/>
</dbReference>
<evidence type="ECO:0000256" key="5">
    <source>
        <dbReference type="SAM" id="SignalP"/>
    </source>
</evidence>
<evidence type="ECO:0000256" key="3">
    <source>
        <dbReference type="ARBA" id="ARBA00022448"/>
    </source>
</evidence>
<dbReference type="PATRIC" id="fig|649747.3.peg.1827"/>
<keyword evidence="4 5" id="KW-0732">Signal</keyword>
<protein>
    <submittedName>
        <fullName evidence="7">Putative heme-binding protein A</fullName>
    </submittedName>
</protein>
<dbReference type="SUPFAM" id="SSF53850">
    <property type="entry name" value="Periplasmic binding protein-like II"/>
    <property type="match status" value="1"/>
</dbReference>
<organism evidence="7 8">
    <name type="scientific">Aneurinibacillus aneurinilyticus ATCC 12856</name>
    <dbReference type="NCBI Taxonomy" id="649747"/>
    <lineage>
        <taxon>Bacteria</taxon>
        <taxon>Bacillati</taxon>
        <taxon>Bacillota</taxon>
        <taxon>Bacilli</taxon>
        <taxon>Bacillales</taxon>
        <taxon>Paenibacillaceae</taxon>
        <taxon>Aneurinibacillus group</taxon>
        <taxon>Aneurinibacillus</taxon>
    </lineage>
</organism>
<dbReference type="PROSITE" id="PS01040">
    <property type="entry name" value="SBP_BACTERIAL_5"/>
    <property type="match status" value="1"/>
</dbReference>
<dbReference type="InterPro" id="IPR000914">
    <property type="entry name" value="SBP_5_dom"/>
</dbReference>
<dbReference type="STRING" id="649747.HMPREF0083_02022"/>
<dbReference type="Pfam" id="PF00496">
    <property type="entry name" value="SBP_bac_5"/>
    <property type="match status" value="1"/>
</dbReference>
<comment type="similarity">
    <text evidence="2">Belongs to the bacterial solute-binding protein 5 family.</text>
</comment>
<feature type="chain" id="PRO_5038345197" evidence="5">
    <location>
        <begin position="30"/>
        <end position="555"/>
    </location>
</feature>
<evidence type="ECO:0000256" key="4">
    <source>
        <dbReference type="ARBA" id="ARBA00022729"/>
    </source>
</evidence>
<comment type="subcellular location">
    <subcellularLocation>
        <location evidence="1">Cell membrane</location>
        <topology evidence="1">Lipid-anchor</topology>
    </subcellularLocation>
</comment>
<dbReference type="InterPro" id="IPR039424">
    <property type="entry name" value="SBP_5"/>
</dbReference>
<sequence length="555" mass="61770">MNMGHRKYGRKTMAILSAILLTTSLGLVACGSGDKVKETTGKPAQEQKGGTLLFARGGDSTTLDPQNSTEGETTRVTDNIFDTLVQYKKDSTEVEPALATQWESSPDGKIWTFTLRENVKFHDGTEFDANSVKFNFDRMLDKSNEYHVGGNFDYVISQFTAFKGEPGAVIKEVKVLDKNKIQFILNVPQAPFLANIAMPFFAIESPEAIKKHKDKIGQHPVGTGPYKFVEGGWKPNDTITLEKNKEYWKGEPILDKIIFKVIPDNTARLTALKSGEVDLIDGMNPSDAAIVESDKNLTLYERPSMNVGYLSFNTEKKPFDNPKVRQALAMAVDKRGLVDAFFAKRGQPATNALPPSIWGYNKELEAKDYKYDLEKAKQLLAEAGYPNGFETDLWAMPVSRPYMPQPQKIAESIQADFAKIGVKTKLVSMEWGTYLKKTKNGEHTMALLGWTGDNGDPDNFLYVLLDKDNAKPPAAQNISLYKNEKVHELLIKAQTTPDQKVREDLYKQAQEIILNDAPMVPFVHSTPVLASSSKVKGYVPHATGSEKLNDVSIEK</sequence>
<accession>U1YCV3</accession>
<dbReference type="GO" id="GO:0043190">
    <property type="term" value="C:ATP-binding cassette (ABC) transporter complex"/>
    <property type="evidence" value="ECO:0007669"/>
    <property type="project" value="InterPro"/>
</dbReference>
<dbReference type="PANTHER" id="PTHR30290:SF9">
    <property type="entry name" value="OLIGOPEPTIDE-BINDING PROTEIN APPA"/>
    <property type="match status" value="1"/>
</dbReference>
<dbReference type="InterPro" id="IPR030678">
    <property type="entry name" value="Peptide/Ni-bd"/>
</dbReference>
<dbReference type="Gene3D" id="3.90.76.10">
    <property type="entry name" value="Dipeptide-binding Protein, Domain 1"/>
    <property type="match status" value="1"/>
</dbReference>
<feature type="signal peptide" evidence="5">
    <location>
        <begin position="1"/>
        <end position="29"/>
    </location>
</feature>
<reference evidence="7 8" key="1">
    <citation type="submission" date="2013-08" db="EMBL/GenBank/DDBJ databases">
        <authorList>
            <person name="Weinstock G."/>
            <person name="Sodergren E."/>
            <person name="Wylie T."/>
            <person name="Fulton L."/>
            <person name="Fulton R."/>
            <person name="Fronick C."/>
            <person name="O'Laughlin M."/>
            <person name="Godfrey J."/>
            <person name="Miner T."/>
            <person name="Herter B."/>
            <person name="Appelbaum E."/>
            <person name="Cordes M."/>
            <person name="Lek S."/>
            <person name="Wollam A."/>
            <person name="Pepin K.H."/>
            <person name="Palsikar V.B."/>
            <person name="Mitreva M."/>
            <person name="Wilson R.K."/>
        </authorList>
    </citation>
    <scope>NUCLEOTIDE SEQUENCE [LARGE SCALE GENOMIC DNA]</scope>
    <source>
        <strain evidence="7 8">ATCC 12856</strain>
    </source>
</reference>
<dbReference type="EMBL" id="AWSJ01000130">
    <property type="protein sequence ID" value="ERI09927.1"/>
    <property type="molecule type" value="Genomic_DNA"/>
</dbReference>
<dbReference type="Proteomes" id="UP000016511">
    <property type="component" value="Unassembled WGS sequence"/>
</dbReference>
<evidence type="ECO:0000256" key="1">
    <source>
        <dbReference type="ARBA" id="ARBA00004193"/>
    </source>
</evidence>
<evidence type="ECO:0000256" key="2">
    <source>
        <dbReference type="ARBA" id="ARBA00005695"/>
    </source>
</evidence>
<proteinExistence type="inferred from homology"/>
<evidence type="ECO:0000259" key="6">
    <source>
        <dbReference type="Pfam" id="PF00496"/>
    </source>
</evidence>
<comment type="caution">
    <text evidence="7">The sequence shown here is derived from an EMBL/GenBank/DDBJ whole genome shotgun (WGS) entry which is preliminary data.</text>
</comment>
<dbReference type="HOGENOM" id="CLU_017028_7_0_9"/>
<dbReference type="PIRSF" id="PIRSF002741">
    <property type="entry name" value="MppA"/>
    <property type="match status" value="1"/>
</dbReference>
<dbReference type="Gene3D" id="3.10.105.10">
    <property type="entry name" value="Dipeptide-binding Protein, Domain 3"/>
    <property type="match status" value="1"/>
</dbReference>
<name>U1YCV3_ANEAE</name>
<dbReference type="PROSITE" id="PS51257">
    <property type="entry name" value="PROKAR_LIPOPROTEIN"/>
    <property type="match status" value="1"/>
</dbReference>
<feature type="domain" description="Solute-binding protein family 5" evidence="6">
    <location>
        <begin position="93"/>
        <end position="470"/>
    </location>
</feature>
<evidence type="ECO:0000313" key="8">
    <source>
        <dbReference type="Proteomes" id="UP000016511"/>
    </source>
</evidence>
<dbReference type="PANTHER" id="PTHR30290">
    <property type="entry name" value="PERIPLASMIC BINDING COMPONENT OF ABC TRANSPORTER"/>
    <property type="match status" value="1"/>
</dbReference>
<gene>
    <name evidence="7" type="ORF">HMPREF0083_02022</name>
</gene>
<dbReference type="CDD" id="cd08493">
    <property type="entry name" value="PBP2_DppA_like"/>
    <property type="match status" value="1"/>
</dbReference>
<keyword evidence="3" id="KW-0813">Transport</keyword>
<dbReference type="Gene3D" id="3.40.190.10">
    <property type="entry name" value="Periplasmic binding protein-like II"/>
    <property type="match status" value="1"/>
</dbReference>
<dbReference type="eggNOG" id="COG0747">
    <property type="taxonomic scope" value="Bacteria"/>
</dbReference>
<evidence type="ECO:0000313" key="7">
    <source>
        <dbReference type="EMBL" id="ERI09927.1"/>
    </source>
</evidence>
<dbReference type="InterPro" id="IPR023765">
    <property type="entry name" value="SBP_5_CS"/>
</dbReference>